<dbReference type="RefSeq" id="WP_377432862.1">
    <property type="nucleotide sequence ID" value="NZ_JBHSPR010000082.1"/>
</dbReference>
<evidence type="ECO:0000256" key="2">
    <source>
        <dbReference type="ARBA" id="ARBA00000751"/>
    </source>
</evidence>
<dbReference type="InterPro" id="IPR037238">
    <property type="entry name" value="YbiA-like_sf"/>
</dbReference>
<dbReference type="Proteomes" id="UP001596203">
    <property type="component" value="Unassembled WGS sequence"/>
</dbReference>
<comment type="catalytic activity">
    <reaction evidence="2">
        <text>2,5-diamino-6-hydroxy-4-(5-phosphoribosylamino)-pyrimidine + H2O = 2,5,6-triamino-4-hydroxypyrimidine + D-ribose 5-phosphate</text>
        <dbReference type="Rhea" id="RHEA:23436"/>
        <dbReference type="ChEBI" id="CHEBI:15377"/>
        <dbReference type="ChEBI" id="CHEBI:58614"/>
        <dbReference type="ChEBI" id="CHEBI:78346"/>
        <dbReference type="ChEBI" id="CHEBI:137796"/>
    </reaction>
</comment>
<protein>
    <submittedName>
        <fullName evidence="4">NADAR family protein</fullName>
    </submittedName>
</protein>
<proteinExistence type="predicted"/>
<dbReference type="Gene3D" id="1.10.357.40">
    <property type="entry name" value="YbiA-like"/>
    <property type="match status" value="1"/>
</dbReference>
<dbReference type="SUPFAM" id="SSF143990">
    <property type="entry name" value="YbiA-like"/>
    <property type="match status" value="1"/>
</dbReference>
<keyword evidence="5" id="KW-1185">Reference proteome</keyword>
<sequence>MLASVRSVADLAAAQAQGHRVKFLFFWGHQPERDGSVGAGCLSQWWPAPFTADGLRFATAEHYMMWRKATLFGDRAMAEQILTAPHPHAAKALGGRVAGFDQQTWGEHRFAIVVAGNVAKFGQHPALRAFLLATGQRVLVEASPVDRIWGIGLNRDDPAVTDPSRWRGLNLLGFALMQVREVLKDQPER</sequence>
<dbReference type="Pfam" id="PF08719">
    <property type="entry name" value="NADAR"/>
    <property type="match status" value="1"/>
</dbReference>
<dbReference type="CDD" id="cd15457">
    <property type="entry name" value="NADAR"/>
    <property type="match status" value="1"/>
</dbReference>
<dbReference type="NCBIfam" id="TIGR02464">
    <property type="entry name" value="ribofla_fusion"/>
    <property type="match status" value="1"/>
</dbReference>
<feature type="domain" description="NADAR" evidence="3">
    <location>
        <begin position="25"/>
        <end position="183"/>
    </location>
</feature>
<dbReference type="InterPro" id="IPR012816">
    <property type="entry name" value="NADAR"/>
</dbReference>
<evidence type="ECO:0000313" key="5">
    <source>
        <dbReference type="Proteomes" id="UP001596203"/>
    </source>
</evidence>
<reference evidence="5" key="1">
    <citation type="journal article" date="2019" name="Int. J. Syst. Evol. Microbiol.">
        <title>The Global Catalogue of Microorganisms (GCM) 10K type strain sequencing project: providing services to taxonomists for standard genome sequencing and annotation.</title>
        <authorList>
            <consortium name="The Broad Institute Genomics Platform"/>
            <consortium name="The Broad Institute Genome Sequencing Center for Infectious Disease"/>
            <person name="Wu L."/>
            <person name="Ma J."/>
        </authorList>
    </citation>
    <scope>NUCLEOTIDE SEQUENCE [LARGE SCALE GENOMIC DNA]</scope>
    <source>
        <strain evidence="5">ZS-35-S2</strain>
    </source>
</reference>
<comment type="caution">
    <text evidence="4">The sequence shown here is derived from an EMBL/GenBank/DDBJ whole genome shotgun (WGS) entry which is preliminary data.</text>
</comment>
<evidence type="ECO:0000256" key="1">
    <source>
        <dbReference type="ARBA" id="ARBA00000022"/>
    </source>
</evidence>
<name>A0ABW1KR12_9ACTN</name>
<evidence type="ECO:0000259" key="3">
    <source>
        <dbReference type="Pfam" id="PF08719"/>
    </source>
</evidence>
<evidence type="ECO:0000313" key="4">
    <source>
        <dbReference type="EMBL" id="MFC6022958.1"/>
    </source>
</evidence>
<comment type="catalytic activity">
    <reaction evidence="1">
        <text>5-amino-6-(5-phospho-D-ribosylamino)uracil + H2O = 5,6-diaminouracil + D-ribose 5-phosphate</text>
        <dbReference type="Rhea" id="RHEA:55020"/>
        <dbReference type="ChEBI" id="CHEBI:15377"/>
        <dbReference type="ChEBI" id="CHEBI:46252"/>
        <dbReference type="ChEBI" id="CHEBI:58453"/>
        <dbReference type="ChEBI" id="CHEBI:78346"/>
    </reaction>
</comment>
<dbReference type="EMBL" id="JBHSPR010000082">
    <property type="protein sequence ID" value="MFC6022958.1"/>
    <property type="molecule type" value="Genomic_DNA"/>
</dbReference>
<accession>A0ABW1KR12</accession>
<gene>
    <name evidence="4" type="ORF">ACFP2T_43260</name>
</gene>
<organism evidence="4 5">
    <name type="scientific">Plantactinospora solaniradicis</name>
    <dbReference type="NCBI Taxonomy" id="1723736"/>
    <lineage>
        <taxon>Bacteria</taxon>
        <taxon>Bacillati</taxon>
        <taxon>Actinomycetota</taxon>
        <taxon>Actinomycetes</taxon>
        <taxon>Micromonosporales</taxon>
        <taxon>Micromonosporaceae</taxon>
        <taxon>Plantactinospora</taxon>
    </lineage>
</organism>